<dbReference type="InterPro" id="IPR001173">
    <property type="entry name" value="Glyco_trans_2-like"/>
</dbReference>
<dbReference type="AlphaFoldDB" id="A0AAN8JBK6"/>
<dbReference type="GO" id="GO:0005737">
    <property type="term" value="C:cytoplasm"/>
    <property type="evidence" value="ECO:0007669"/>
    <property type="project" value="TreeGrafter"/>
</dbReference>
<keyword evidence="4" id="KW-1185">Reference proteome</keyword>
<evidence type="ECO:0000313" key="4">
    <source>
        <dbReference type="Proteomes" id="UP001347796"/>
    </source>
</evidence>
<dbReference type="GO" id="GO:0019187">
    <property type="term" value="F:beta-1,4-mannosyltransferase activity"/>
    <property type="evidence" value="ECO:0007669"/>
    <property type="project" value="InterPro"/>
</dbReference>
<evidence type="ECO:0000313" key="3">
    <source>
        <dbReference type="EMBL" id="KAK6173830.1"/>
    </source>
</evidence>
<proteinExistence type="predicted"/>
<organism evidence="3 4">
    <name type="scientific">Patella caerulea</name>
    <name type="common">Rayed Mediterranean limpet</name>
    <dbReference type="NCBI Taxonomy" id="87958"/>
    <lineage>
        <taxon>Eukaryota</taxon>
        <taxon>Metazoa</taxon>
        <taxon>Spiralia</taxon>
        <taxon>Lophotrochozoa</taxon>
        <taxon>Mollusca</taxon>
        <taxon>Gastropoda</taxon>
        <taxon>Patellogastropoda</taxon>
        <taxon>Patelloidea</taxon>
        <taxon>Patellidae</taxon>
        <taxon>Patella</taxon>
    </lineage>
</organism>
<feature type="transmembrane region" description="Helical" evidence="1">
    <location>
        <begin position="293"/>
        <end position="314"/>
    </location>
</feature>
<dbReference type="PANTHER" id="PTHR16779">
    <property type="entry name" value="BETA-1,4-MANNOSYLTRANSFERASE EGH"/>
    <property type="match status" value="1"/>
</dbReference>
<keyword evidence="1" id="KW-0812">Transmembrane</keyword>
<name>A0AAN8JBK6_PATCE</name>
<evidence type="ECO:0000259" key="2">
    <source>
        <dbReference type="Pfam" id="PF13632"/>
    </source>
</evidence>
<dbReference type="Gene3D" id="3.90.550.10">
    <property type="entry name" value="Spore Coat Polysaccharide Biosynthesis Protein SpsA, Chain A"/>
    <property type="match status" value="1"/>
</dbReference>
<evidence type="ECO:0000256" key="1">
    <source>
        <dbReference type="SAM" id="Phobius"/>
    </source>
</evidence>
<accession>A0AAN8JBK6</accession>
<dbReference type="PANTHER" id="PTHR16779:SF1">
    <property type="entry name" value="BETA-1,4-MANNOSYLTRANSFERASE EGH"/>
    <property type="match status" value="1"/>
</dbReference>
<dbReference type="EMBL" id="JAZGQO010000011">
    <property type="protein sequence ID" value="KAK6173830.1"/>
    <property type="molecule type" value="Genomic_DNA"/>
</dbReference>
<keyword evidence="1" id="KW-1133">Transmembrane helix</keyword>
<gene>
    <name evidence="3" type="ORF">SNE40_017218</name>
</gene>
<protein>
    <recommendedName>
        <fullName evidence="2">Glycosyltransferase 2-like domain-containing protein</fullName>
    </recommendedName>
</protein>
<reference evidence="3 4" key="1">
    <citation type="submission" date="2024-01" db="EMBL/GenBank/DDBJ databases">
        <title>The genome of the rayed Mediterranean limpet Patella caerulea (Linnaeus, 1758).</title>
        <authorList>
            <person name="Anh-Thu Weber A."/>
            <person name="Halstead-Nussloch G."/>
        </authorList>
    </citation>
    <scope>NUCLEOTIDE SEQUENCE [LARGE SCALE GENOMIC DNA]</scope>
    <source>
        <strain evidence="3">AATW-2023a</strain>
        <tissue evidence="3">Whole specimen</tissue>
    </source>
</reference>
<feature type="domain" description="Glycosyltransferase 2-like" evidence="2">
    <location>
        <begin position="130"/>
        <end position="379"/>
    </location>
</feature>
<feature type="transmembrane region" description="Helical" evidence="1">
    <location>
        <begin position="351"/>
        <end position="370"/>
    </location>
</feature>
<dbReference type="InterPro" id="IPR027389">
    <property type="entry name" value="B_mannosylTrfase_Bre-3/Egh"/>
</dbReference>
<feature type="transmembrane region" description="Helical" evidence="1">
    <location>
        <begin position="320"/>
        <end position="339"/>
    </location>
</feature>
<dbReference type="Proteomes" id="UP001347796">
    <property type="component" value="Unassembled WGS sequence"/>
</dbReference>
<comment type="caution">
    <text evidence="3">The sequence shown here is derived from an EMBL/GenBank/DDBJ whole genome shotgun (WGS) entry which is preliminary data.</text>
</comment>
<dbReference type="InterPro" id="IPR029044">
    <property type="entry name" value="Nucleotide-diphossugar_trans"/>
</dbReference>
<keyword evidence="1" id="KW-0472">Membrane</keyword>
<dbReference type="Pfam" id="PF13632">
    <property type="entry name" value="Glyco_trans_2_3"/>
    <property type="match status" value="1"/>
</dbReference>
<sequence length="405" mass="46706">MILFPMVINSTNLLGLLYFNCYPDKPVLKRSSKYLPFETFMCFRVVTRGLYPQLVKTTLQRNIDICMKLGLSNYVFEVVTDNFIGITESLNVREVVVPNSYQTRHGSRYKARALQYCLEEGVNILSDNDWIIHLDEETLITENSLIGVINFINDGKYEFGQGVITYANEEIVCWLTTLADSIRVGVDYGMIRFTLGQLHRPIFNWKGSFVVANAGAEKSVSYDFGPEGSITEDCYFGMKAWEKGYKFNFIEGQMWEKSTFSVMDYIRQRRRWFLGIAKVFLSNNIKLPYKTGLFFILISQLLVPFLAMTVVIGIPKNSQFGTLFVLQSAIFMFMFIVGVMKSFQHHRYRWWLPLFAFIVSFPMSVVLMVLETSGTYWAITGWSQVGFHIVDKNIAPVNNRGIRIM</sequence>
<dbReference type="SUPFAM" id="SSF53448">
    <property type="entry name" value="Nucleotide-diphospho-sugar transferases"/>
    <property type="match status" value="1"/>
</dbReference>